<name>A0A6L2N9P1_TANCI</name>
<evidence type="ECO:0000313" key="2">
    <source>
        <dbReference type="EMBL" id="GEU82946.1"/>
    </source>
</evidence>
<dbReference type="EMBL" id="BKCJ010008584">
    <property type="protein sequence ID" value="GEU82946.1"/>
    <property type="molecule type" value="Genomic_DNA"/>
</dbReference>
<comment type="caution">
    <text evidence="2">The sequence shown here is derived from an EMBL/GenBank/DDBJ whole genome shotgun (WGS) entry which is preliminary data.</text>
</comment>
<feature type="compositionally biased region" description="Basic and acidic residues" evidence="1">
    <location>
        <begin position="401"/>
        <end position="410"/>
    </location>
</feature>
<protein>
    <recommendedName>
        <fullName evidence="3">Xylulose kinase-1</fullName>
    </recommendedName>
</protein>
<feature type="region of interest" description="Disordered" evidence="1">
    <location>
        <begin position="367"/>
        <end position="410"/>
    </location>
</feature>
<organism evidence="2">
    <name type="scientific">Tanacetum cinerariifolium</name>
    <name type="common">Dalmatian daisy</name>
    <name type="synonym">Chrysanthemum cinerariifolium</name>
    <dbReference type="NCBI Taxonomy" id="118510"/>
    <lineage>
        <taxon>Eukaryota</taxon>
        <taxon>Viridiplantae</taxon>
        <taxon>Streptophyta</taxon>
        <taxon>Embryophyta</taxon>
        <taxon>Tracheophyta</taxon>
        <taxon>Spermatophyta</taxon>
        <taxon>Magnoliopsida</taxon>
        <taxon>eudicotyledons</taxon>
        <taxon>Gunneridae</taxon>
        <taxon>Pentapetalae</taxon>
        <taxon>asterids</taxon>
        <taxon>campanulids</taxon>
        <taxon>Asterales</taxon>
        <taxon>Asteraceae</taxon>
        <taxon>Asteroideae</taxon>
        <taxon>Anthemideae</taxon>
        <taxon>Anthemidinae</taxon>
        <taxon>Tanacetum</taxon>
    </lineage>
</organism>
<feature type="compositionally biased region" description="Basic and acidic residues" evidence="1">
    <location>
        <begin position="367"/>
        <end position="391"/>
    </location>
</feature>
<evidence type="ECO:0000256" key="1">
    <source>
        <dbReference type="SAM" id="MobiDB-lite"/>
    </source>
</evidence>
<proteinExistence type="predicted"/>
<evidence type="ECO:0008006" key="3">
    <source>
        <dbReference type="Google" id="ProtNLM"/>
    </source>
</evidence>
<sequence>MEITATIDGKIKVVTEVFVRRHLKLEDSDGISILPTTEIFEQLALMGVKDQQSQLSPITHPQPSSHTNTHVAEEAAFTGVDVRHGGAATTVTSLDARQDKVLALEIDLKQTKKVYGSAYTKLIMKVKKLEKTVKTRQAKRKAKIVVSDEEVDLEDPSKQGRKIKEIDQDPDISLIQHDADIQERYEQDMEFDFNVAKEVSTAKQVSTAGAAITTASVNISPTSPTRRVSTADDITMAETLVYIRRSAAKRKDKGKGIVEESKSAMTRTKRQQEQKRLGYEAVVRLQEDFDEEERQRIARVHEATQTFTEEEWENLRARVEADEELTQRLQVEKRNKYSEVDQAKILELFKATMRSIKDFVLMESEDDKAVPKLAEARSSKRDAREELDQGRSKKQNIGESSEPRNKDVDELSQKELQQLMIIVPEQGMNVEAL</sequence>
<dbReference type="AlphaFoldDB" id="A0A6L2N9P1"/>
<accession>A0A6L2N9P1</accession>
<reference evidence="2" key="1">
    <citation type="journal article" date="2019" name="Sci. Rep.">
        <title>Draft genome of Tanacetum cinerariifolium, the natural source of mosquito coil.</title>
        <authorList>
            <person name="Yamashiro T."/>
            <person name="Shiraishi A."/>
            <person name="Satake H."/>
            <person name="Nakayama K."/>
        </authorList>
    </citation>
    <scope>NUCLEOTIDE SEQUENCE</scope>
</reference>
<gene>
    <name evidence="2" type="ORF">Tci_054924</name>
</gene>